<dbReference type="InterPro" id="IPR011051">
    <property type="entry name" value="RmlC_Cupin_sf"/>
</dbReference>
<feature type="active site" description="Proton donor" evidence="1">
    <location>
        <position position="132"/>
    </location>
</feature>
<keyword evidence="3" id="KW-0413">Isomerase</keyword>
<comment type="pathway">
    <text evidence="3">Carbohydrate biosynthesis; dTDP-L-rhamnose biosynthesis.</text>
</comment>
<evidence type="ECO:0000256" key="2">
    <source>
        <dbReference type="PIRSR" id="PIRSR600888-3"/>
    </source>
</evidence>
<name>A0A2A7B2T9_9FIRM</name>
<dbReference type="GO" id="GO:0008830">
    <property type="term" value="F:dTDP-4-dehydrorhamnose 3,5-epimerase activity"/>
    <property type="evidence" value="ECO:0007669"/>
    <property type="project" value="UniProtKB-UniRule"/>
</dbReference>
<accession>A0A2A7B2T9</accession>
<evidence type="ECO:0000313" key="5">
    <source>
        <dbReference type="Proteomes" id="UP000220904"/>
    </source>
</evidence>
<comment type="similarity">
    <text evidence="3">Belongs to the dTDP-4-dehydrorhamnose 3,5-epimerase family.</text>
</comment>
<protein>
    <recommendedName>
        <fullName evidence="3">dTDP-4-dehydrorhamnose 3,5-epimerase</fullName>
        <ecNumber evidence="3">5.1.3.13</ecNumber>
    </recommendedName>
    <alternativeName>
        <fullName evidence="3">Thymidine diphospho-4-keto-rhamnose 3,5-epimerase</fullName>
    </alternativeName>
</protein>
<dbReference type="InterPro" id="IPR000888">
    <property type="entry name" value="RmlC-like"/>
</dbReference>
<comment type="function">
    <text evidence="3">Catalyzes the epimerization of the C3' and C5'positions of dTDP-6-deoxy-D-xylo-4-hexulose, forming dTDP-6-deoxy-L-lyxo-4-hexulose.</text>
</comment>
<feature type="active site" description="Proton acceptor" evidence="1">
    <location>
        <position position="63"/>
    </location>
</feature>
<comment type="subunit">
    <text evidence="3">Homodimer.</text>
</comment>
<dbReference type="OrthoDB" id="9800680at2"/>
<dbReference type="PANTHER" id="PTHR21047">
    <property type="entry name" value="DTDP-6-DEOXY-D-GLUCOSE-3,5 EPIMERASE"/>
    <property type="match status" value="1"/>
</dbReference>
<dbReference type="Gene3D" id="2.60.120.10">
    <property type="entry name" value="Jelly Rolls"/>
    <property type="match status" value="1"/>
</dbReference>
<dbReference type="NCBIfam" id="TIGR01221">
    <property type="entry name" value="rmlC"/>
    <property type="match status" value="1"/>
</dbReference>
<sequence>MPFEFHKTEIEGVLVITPHMYPDERGLYKKCYEKNAFFENGITCTFNETSDLYSQKGALRGLHYQTVDSQAKLIHVIAGKLFDVALDLRENSNTFGKYHTELLSAEENKVVFIPEGFAHGFISLTDNTIFSYQCSGKYVPAACGGIRWDDPNLNIPWPLKEFSVEKVIATEKDKNWPTLAEYEDKLK</sequence>
<dbReference type="PANTHER" id="PTHR21047:SF2">
    <property type="entry name" value="THYMIDINE DIPHOSPHO-4-KETO-RHAMNOSE 3,5-EPIMERASE"/>
    <property type="match status" value="1"/>
</dbReference>
<evidence type="ECO:0000256" key="1">
    <source>
        <dbReference type="PIRSR" id="PIRSR600888-1"/>
    </source>
</evidence>
<evidence type="ECO:0000256" key="3">
    <source>
        <dbReference type="RuleBase" id="RU364069"/>
    </source>
</evidence>
<evidence type="ECO:0000313" key="4">
    <source>
        <dbReference type="EMBL" id="PDX85705.1"/>
    </source>
</evidence>
<dbReference type="EMBL" id="NOUV01000019">
    <property type="protein sequence ID" value="PDX85705.1"/>
    <property type="molecule type" value="Genomic_DNA"/>
</dbReference>
<dbReference type="GO" id="GO:0000271">
    <property type="term" value="P:polysaccharide biosynthetic process"/>
    <property type="evidence" value="ECO:0007669"/>
    <property type="project" value="TreeGrafter"/>
</dbReference>
<dbReference type="RefSeq" id="WP_097793174.1">
    <property type="nucleotide sequence ID" value="NZ_NOUV01000019.1"/>
</dbReference>
<reference evidence="4 5" key="1">
    <citation type="journal article" date="2017" name="Front. Microbiol.">
        <title>New Insights into the Diversity of the Genus Faecalibacterium.</title>
        <authorList>
            <person name="Benevides L."/>
            <person name="Burman S."/>
            <person name="Martin R."/>
            <person name="Robert V."/>
            <person name="Thomas M."/>
            <person name="Miquel S."/>
            <person name="Chain F."/>
            <person name="Sokol H."/>
            <person name="Bermudez-Humaran L.G."/>
            <person name="Morrison M."/>
            <person name="Langella P."/>
            <person name="Azevedo V.A."/>
            <person name="Chatel J.M."/>
            <person name="Soares S."/>
        </authorList>
    </citation>
    <scope>NUCLEOTIDE SEQUENCE [LARGE SCALE GENOMIC DNA]</scope>
    <source>
        <strain evidence="4 5">AHMP21</strain>
    </source>
</reference>
<proteinExistence type="inferred from homology"/>
<dbReference type="InterPro" id="IPR014710">
    <property type="entry name" value="RmlC-like_jellyroll"/>
</dbReference>
<dbReference type="AlphaFoldDB" id="A0A2A7B2T9"/>
<dbReference type="GO" id="GO:0005829">
    <property type="term" value="C:cytosol"/>
    <property type="evidence" value="ECO:0007669"/>
    <property type="project" value="TreeGrafter"/>
</dbReference>
<dbReference type="Proteomes" id="UP000220904">
    <property type="component" value="Unassembled WGS sequence"/>
</dbReference>
<organism evidence="4 5">
    <name type="scientific">Faecalibacterium prausnitzii</name>
    <dbReference type="NCBI Taxonomy" id="853"/>
    <lineage>
        <taxon>Bacteria</taxon>
        <taxon>Bacillati</taxon>
        <taxon>Bacillota</taxon>
        <taxon>Clostridia</taxon>
        <taxon>Eubacteriales</taxon>
        <taxon>Oscillospiraceae</taxon>
        <taxon>Faecalibacterium</taxon>
    </lineage>
</organism>
<dbReference type="EC" id="5.1.3.13" evidence="3"/>
<dbReference type="Pfam" id="PF00908">
    <property type="entry name" value="dTDP_sugar_isom"/>
    <property type="match status" value="1"/>
</dbReference>
<dbReference type="CDD" id="cd00438">
    <property type="entry name" value="cupin_RmlC"/>
    <property type="match status" value="1"/>
</dbReference>
<dbReference type="SUPFAM" id="SSF51182">
    <property type="entry name" value="RmlC-like cupins"/>
    <property type="match status" value="1"/>
</dbReference>
<dbReference type="UniPathway" id="UPA00124"/>
<dbReference type="GO" id="GO:0019305">
    <property type="term" value="P:dTDP-rhamnose biosynthetic process"/>
    <property type="evidence" value="ECO:0007669"/>
    <property type="project" value="UniProtKB-UniRule"/>
</dbReference>
<comment type="caution">
    <text evidence="4">The sequence shown here is derived from an EMBL/GenBank/DDBJ whole genome shotgun (WGS) entry which is preliminary data.</text>
</comment>
<gene>
    <name evidence="4" type="primary">rfbC</name>
    <name evidence="4" type="ORF">CHR60_11700</name>
</gene>
<comment type="catalytic activity">
    <reaction evidence="3">
        <text>dTDP-4-dehydro-6-deoxy-alpha-D-glucose = dTDP-4-dehydro-beta-L-rhamnose</text>
        <dbReference type="Rhea" id="RHEA:16969"/>
        <dbReference type="ChEBI" id="CHEBI:57649"/>
        <dbReference type="ChEBI" id="CHEBI:62830"/>
        <dbReference type="EC" id="5.1.3.13"/>
    </reaction>
</comment>
<feature type="site" description="Participates in a stacking interaction with the thymidine ring of dTDP-4-oxo-6-deoxyglucose" evidence="2">
    <location>
        <position position="138"/>
    </location>
</feature>